<evidence type="ECO:0000313" key="10">
    <source>
        <dbReference type="EMBL" id="AEC01692.1"/>
    </source>
</evidence>
<dbReference type="GO" id="GO:0019288">
    <property type="term" value="P:isopentenyl diphosphate biosynthetic process, methylerythritol 4-phosphate pathway"/>
    <property type="evidence" value="ECO:0007669"/>
    <property type="project" value="UniProtKB-UniRule"/>
</dbReference>
<dbReference type="Gene3D" id="3.20.20.20">
    <property type="entry name" value="Dihydropteroate synthase-like"/>
    <property type="match status" value="1"/>
</dbReference>
<dbReference type="KEGG" id="scc:Spico_0464"/>
<dbReference type="GO" id="GO:0141197">
    <property type="term" value="F:4-hydroxy-3-methylbut-2-enyl-diphosphate synthase activity (flavodoxin)"/>
    <property type="evidence" value="ECO:0007669"/>
    <property type="project" value="UniProtKB-EC"/>
</dbReference>
<dbReference type="Gene3D" id="3.30.413.10">
    <property type="entry name" value="Sulfite Reductase Hemoprotein, domain 1"/>
    <property type="match status" value="1"/>
</dbReference>
<protein>
    <recommendedName>
        <fullName evidence="7">4-hydroxy-3-methylbut-2-en-1-yl diphosphate synthase (flavodoxin)</fullName>
        <ecNumber evidence="7">1.17.7.3</ecNumber>
    </recommendedName>
    <alternativeName>
        <fullName evidence="7">1-hydroxy-2-methyl-2-(E)-butenyl 4-diphosphate synthase</fullName>
    </alternativeName>
</protein>
<evidence type="ECO:0000256" key="2">
    <source>
        <dbReference type="ARBA" id="ARBA00022723"/>
    </source>
</evidence>
<keyword evidence="5 7" id="KW-0411">Iron-sulfur</keyword>
<comment type="pathway">
    <text evidence="7">Isoprenoid biosynthesis; isopentenyl diphosphate biosynthesis via DXP pathway; isopentenyl diphosphate from 1-deoxy-D-xylulose 5-phosphate: step 5/6.</text>
</comment>
<comment type="similarity">
    <text evidence="7">Belongs to the IspG family.</text>
</comment>
<reference evidence="11" key="1">
    <citation type="submission" date="2011-04" db="EMBL/GenBank/DDBJ databases">
        <title>The complete genome of Spirochaeta coccoides DSM 17374.</title>
        <authorList>
            <person name="Lucas S."/>
            <person name="Copeland A."/>
            <person name="Lapidus A."/>
            <person name="Bruce D."/>
            <person name="Goodwin L."/>
            <person name="Pitluck S."/>
            <person name="Peters L."/>
            <person name="Kyrpides N."/>
            <person name="Mavromatis K."/>
            <person name="Pagani I."/>
            <person name="Ivanova N."/>
            <person name="Ovchinnikova G."/>
            <person name="Lu M."/>
            <person name="Detter J.C."/>
            <person name="Tapia R."/>
            <person name="Han C."/>
            <person name="Land M."/>
            <person name="Hauser L."/>
            <person name="Markowitz V."/>
            <person name="Cheng J.-F."/>
            <person name="Hugenholtz P."/>
            <person name="Woyke T."/>
            <person name="Wu D."/>
            <person name="Spring S."/>
            <person name="Schroeder M."/>
            <person name="Brambilla E."/>
            <person name="Klenk H.-P."/>
            <person name="Eisen J.A."/>
        </authorList>
    </citation>
    <scope>NUCLEOTIDE SEQUENCE [LARGE SCALE GENOMIC DNA]</scope>
    <source>
        <strain evidence="11">ATCC BAA-1237 / DSM 17374 / SPN1</strain>
    </source>
</reference>
<dbReference type="Proteomes" id="UP000007939">
    <property type="component" value="Chromosome"/>
</dbReference>
<gene>
    <name evidence="7" type="primary">ispG</name>
    <name evidence="10" type="ordered locus">Spico_0464</name>
</gene>
<dbReference type="InterPro" id="IPR016425">
    <property type="entry name" value="IspG_bac"/>
</dbReference>
<organism evidence="10 11">
    <name type="scientific">Parasphaerochaeta coccoides (strain ATCC BAA-1237 / DSM 17374 / SPN1)</name>
    <name type="common">Sphaerochaeta coccoides</name>
    <dbReference type="NCBI Taxonomy" id="760011"/>
    <lineage>
        <taxon>Bacteria</taxon>
        <taxon>Pseudomonadati</taxon>
        <taxon>Spirochaetota</taxon>
        <taxon>Spirochaetia</taxon>
        <taxon>Spirochaetales</taxon>
        <taxon>Sphaerochaetaceae</taxon>
        <taxon>Parasphaerochaeta</taxon>
    </lineage>
</organism>
<feature type="domain" description="IspG C-terminal" evidence="9">
    <location>
        <begin position="261"/>
        <end position="348"/>
    </location>
</feature>
<feature type="binding site" evidence="7">
    <location>
        <position position="268"/>
    </location>
    <ligand>
        <name>[4Fe-4S] cluster</name>
        <dbReference type="ChEBI" id="CHEBI:49883"/>
    </ligand>
</feature>
<dbReference type="GO" id="GO:0051539">
    <property type="term" value="F:4 iron, 4 sulfur cluster binding"/>
    <property type="evidence" value="ECO:0007669"/>
    <property type="project" value="UniProtKB-UniRule"/>
</dbReference>
<keyword evidence="4 7" id="KW-0408">Iron</keyword>
<dbReference type="EMBL" id="CP002659">
    <property type="protein sequence ID" value="AEC01692.1"/>
    <property type="molecule type" value="Genomic_DNA"/>
</dbReference>
<dbReference type="InterPro" id="IPR004588">
    <property type="entry name" value="IspG_bac-typ"/>
</dbReference>
<comment type="catalytic activity">
    <reaction evidence="7">
        <text>(2E)-4-hydroxy-3-methylbut-2-enyl diphosphate + oxidized [flavodoxin] + H2O + 2 H(+) = 2-C-methyl-D-erythritol 2,4-cyclic diphosphate + reduced [flavodoxin]</text>
        <dbReference type="Rhea" id="RHEA:43604"/>
        <dbReference type="Rhea" id="RHEA-COMP:10622"/>
        <dbReference type="Rhea" id="RHEA-COMP:10623"/>
        <dbReference type="ChEBI" id="CHEBI:15377"/>
        <dbReference type="ChEBI" id="CHEBI:15378"/>
        <dbReference type="ChEBI" id="CHEBI:57618"/>
        <dbReference type="ChEBI" id="CHEBI:58210"/>
        <dbReference type="ChEBI" id="CHEBI:58483"/>
        <dbReference type="ChEBI" id="CHEBI:128753"/>
        <dbReference type="EC" id="1.17.7.3"/>
    </reaction>
</comment>
<evidence type="ECO:0000313" key="11">
    <source>
        <dbReference type="Proteomes" id="UP000007939"/>
    </source>
</evidence>
<dbReference type="InterPro" id="IPR058579">
    <property type="entry name" value="IspG_C"/>
</dbReference>
<dbReference type="HAMAP" id="MF_00159">
    <property type="entry name" value="IspG"/>
    <property type="match status" value="1"/>
</dbReference>
<keyword evidence="11" id="KW-1185">Reference proteome</keyword>
<dbReference type="SUPFAM" id="SSF56014">
    <property type="entry name" value="Nitrite and sulphite reductase 4Fe-4S domain-like"/>
    <property type="match status" value="1"/>
</dbReference>
<accession>F4GII4</accession>
<evidence type="ECO:0000256" key="4">
    <source>
        <dbReference type="ARBA" id="ARBA00023004"/>
    </source>
</evidence>
<dbReference type="EC" id="1.17.7.3" evidence="7"/>
<comment type="cofactor">
    <cofactor evidence="7">
        <name>[4Fe-4S] cluster</name>
        <dbReference type="ChEBI" id="CHEBI:49883"/>
    </cofactor>
    <text evidence="7">Binds 1 [4Fe-4S] cluster.</text>
</comment>
<evidence type="ECO:0000256" key="7">
    <source>
        <dbReference type="HAMAP-Rule" id="MF_00159"/>
    </source>
</evidence>
<dbReference type="STRING" id="760011.Spico_0464"/>
<dbReference type="PANTHER" id="PTHR30454">
    <property type="entry name" value="4-HYDROXY-3-METHYLBUT-2-EN-1-YL DIPHOSPHATE SYNTHASE"/>
    <property type="match status" value="1"/>
</dbReference>
<dbReference type="AlphaFoldDB" id="F4GII4"/>
<dbReference type="HOGENOM" id="CLU_042258_0_0_12"/>
<feature type="binding site" evidence="7">
    <location>
        <position position="307"/>
    </location>
    <ligand>
        <name>[4Fe-4S] cluster</name>
        <dbReference type="ChEBI" id="CHEBI:49883"/>
    </ligand>
</feature>
<name>F4GII4_PARC1</name>
<evidence type="ECO:0000256" key="5">
    <source>
        <dbReference type="ARBA" id="ARBA00023014"/>
    </source>
</evidence>
<sequence length="350" mass="38248">MARESTPVSIADIIVGGGSPVRIQTMWDEPLPSNGDDKAVESLLHRLRLLKSMGCDIIRFSYPDDEHRQTFRRICAESPMPVVADIHFDYRLAVAAIEAGAHKIRINPGNIGAAWKVEEVVRAAKEKNVAIRIGLNSGSLPKHTEKEPSDLMVDTALEYVSWFHDMDFHDIVVSLKASDPSLTYDVNVRFAEKSDVPLHLGVTEAGGIVSAVTRSTWVLGRLLEKGIGDTIRISITGSIETEVQAGVELLRTLGLRAGGINVISCPRCGRYSFDTQSLLAKLEPRLLQIQKSLTVAIMGCQVNGVGEASHADIAITGIGHKAFLYVRGKLVRDVSAEDVEQVLMDVVEEF</sequence>
<dbReference type="InterPro" id="IPR058578">
    <property type="entry name" value="IspG_TIM"/>
</dbReference>
<feature type="binding site" evidence="7">
    <location>
        <position position="300"/>
    </location>
    <ligand>
        <name>[4Fe-4S] cluster</name>
        <dbReference type="ChEBI" id="CHEBI:49883"/>
    </ligand>
</feature>
<keyword evidence="3 7" id="KW-0560">Oxidoreductase</keyword>
<evidence type="ECO:0000259" key="8">
    <source>
        <dbReference type="Pfam" id="PF04551"/>
    </source>
</evidence>
<dbReference type="InterPro" id="IPR011005">
    <property type="entry name" value="Dihydropteroate_synth-like_sf"/>
</dbReference>
<dbReference type="PIRSF" id="PIRSF004640">
    <property type="entry name" value="IspG"/>
    <property type="match status" value="1"/>
</dbReference>
<dbReference type="NCBIfam" id="TIGR00612">
    <property type="entry name" value="ispG_gcpE"/>
    <property type="match status" value="1"/>
</dbReference>
<dbReference type="InterPro" id="IPR045854">
    <property type="entry name" value="NO2/SO3_Rdtase_4Fe4S_sf"/>
</dbReference>
<evidence type="ECO:0000259" key="9">
    <source>
        <dbReference type="Pfam" id="PF26540"/>
    </source>
</evidence>
<comment type="function">
    <text evidence="7">Converts 2C-methyl-D-erythritol 2,4-cyclodiphosphate (ME-2,4cPP) into 1-hydroxy-2-methyl-2-(E)-butenyl 4-diphosphate.</text>
</comment>
<keyword evidence="1 7" id="KW-0004">4Fe-4S</keyword>
<dbReference type="Pfam" id="PF26540">
    <property type="entry name" value="GcpE_C"/>
    <property type="match status" value="1"/>
</dbReference>
<dbReference type="GO" id="GO:0016114">
    <property type="term" value="P:terpenoid biosynthetic process"/>
    <property type="evidence" value="ECO:0007669"/>
    <property type="project" value="InterPro"/>
</dbReference>
<dbReference type="Pfam" id="PF04551">
    <property type="entry name" value="GcpE"/>
    <property type="match status" value="1"/>
</dbReference>
<dbReference type="OrthoDB" id="9803214at2"/>
<feature type="binding site" evidence="7">
    <location>
        <position position="265"/>
    </location>
    <ligand>
        <name>[4Fe-4S] cluster</name>
        <dbReference type="ChEBI" id="CHEBI:49883"/>
    </ligand>
</feature>
<keyword evidence="6 7" id="KW-0414">Isoprene biosynthesis</keyword>
<dbReference type="eggNOG" id="COG0821">
    <property type="taxonomic scope" value="Bacteria"/>
</dbReference>
<dbReference type="UniPathway" id="UPA00056">
    <property type="reaction ID" value="UER00096"/>
</dbReference>
<keyword evidence="2 7" id="KW-0479">Metal-binding</keyword>
<dbReference type="NCBIfam" id="NF001540">
    <property type="entry name" value="PRK00366.1"/>
    <property type="match status" value="1"/>
</dbReference>
<dbReference type="GO" id="GO:0046429">
    <property type="term" value="F:4-hydroxy-3-methylbut-2-en-1-yl diphosphate synthase activity (ferredoxin)"/>
    <property type="evidence" value="ECO:0007669"/>
    <property type="project" value="UniProtKB-UniRule"/>
</dbReference>
<evidence type="ECO:0000256" key="3">
    <source>
        <dbReference type="ARBA" id="ARBA00023002"/>
    </source>
</evidence>
<dbReference type="RefSeq" id="WP_013739088.1">
    <property type="nucleotide sequence ID" value="NC_015436.1"/>
</dbReference>
<reference evidence="10 11" key="2">
    <citation type="journal article" date="2012" name="Stand. Genomic Sci.">
        <title>Complete genome sequence of the termite hindgut bacterium Spirochaeta coccoides type strain (SPN1(T)), reclassification in the genus Sphaerochaeta as Sphaerochaeta coccoides comb. nov. and emendations of the family Spirochaetaceae and the genus Sphaerochaeta.</title>
        <authorList>
            <person name="Abt B."/>
            <person name="Han C."/>
            <person name="Scheuner C."/>
            <person name="Lu M."/>
            <person name="Lapidus A."/>
            <person name="Nolan M."/>
            <person name="Lucas S."/>
            <person name="Hammon N."/>
            <person name="Deshpande S."/>
            <person name="Cheng J.F."/>
            <person name="Tapia R."/>
            <person name="Goodwin L.A."/>
            <person name="Pitluck S."/>
            <person name="Liolios K."/>
            <person name="Pagani I."/>
            <person name="Ivanova N."/>
            <person name="Mavromatis K."/>
            <person name="Mikhailova N."/>
            <person name="Huntemann M."/>
            <person name="Pati A."/>
            <person name="Chen A."/>
            <person name="Palaniappan K."/>
            <person name="Land M."/>
            <person name="Hauser L."/>
            <person name="Brambilla E.M."/>
            <person name="Rohde M."/>
            <person name="Spring S."/>
            <person name="Gronow S."/>
            <person name="Goker M."/>
            <person name="Woyke T."/>
            <person name="Bristow J."/>
            <person name="Eisen J.A."/>
            <person name="Markowitz V."/>
            <person name="Hugenholtz P."/>
            <person name="Kyrpides N.C."/>
            <person name="Klenk H.P."/>
            <person name="Detter J.C."/>
        </authorList>
    </citation>
    <scope>NUCLEOTIDE SEQUENCE [LARGE SCALE GENOMIC DNA]</scope>
    <source>
        <strain evidence="11">ATCC BAA-1237 / DSM 17374 / SPN1</strain>
    </source>
</reference>
<feature type="domain" description="IspG TIM-barrel" evidence="8">
    <location>
        <begin position="7"/>
        <end position="246"/>
    </location>
</feature>
<dbReference type="PANTHER" id="PTHR30454:SF0">
    <property type="entry name" value="4-HYDROXY-3-METHYLBUT-2-EN-1-YL DIPHOSPHATE SYNTHASE (FERREDOXIN), CHLOROPLASTIC"/>
    <property type="match status" value="1"/>
</dbReference>
<evidence type="ECO:0000256" key="1">
    <source>
        <dbReference type="ARBA" id="ARBA00022485"/>
    </source>
</evidence>
<proteinExistence type="inferred from homology"/>
<evidence type="ECO:0000256" key="6">
    <source>
        <dbReference type="ARBA" id="ARBA00023229"/>
    </source>
</evidence>
<dbReference type="GO" id="GO:0005506">
    <property type="term" value="F:iron ion binding"/>
    <property type="evidence" value="ECO:0007669"/>
    <property type="project" value="InterPro"/>
</dbReference>
<dbReference type="SUPFAM" id="SSF51717">
    <property type="entry name" value="Dihydropteroate synthetase-like"/>
    <property type="match status" value="1"/>
</dbReference>